<reference evidence="2 3" key="1">
    <citation type="submission" date="2018-06" db="EMBL/GenBank/DDBJ databases">
        <authorList>
            <consortium name="Pathogen Informatics"/>
            <person name="Doyle S."/>
        </authorList>
    </citation>
    <scope>NUCLEOTIDE SEQUENCE [LARGE SCALE GENOMIC DNA]</scope>
    <source>
        <strain evidence="2 3">NCTC10899</strain>
    </source>
</reference>
<name>A0A379IXW6_ECTME</name>
<feature type="compositionally biased region" description="Pro residues" evidence="1">
    <location>
        <begin position="21"/>
        <end position="39"/>
    </location>
</feature>
<feature type="region of interest" description="Disordered" evidence="1">
    <location>
        <begin position="1"/>
        <end position="77"/>
    </location>
</feature>
<evidence type="ECO:0000313" key="2">
    <source>
        <dbReference type="EMBL" id="SUD41090.1"/>
    </source>
</evidence>
<dbReference type="RefSeq" id="WP_115292051.1">
    <property type="nucleotide sequence ID" value="NZ_UGUU01000001.1"/>
</dbReference>
<accession>A0A379IXW6</accession>
<sequence>MSVAAFTLISTGIRAGDIPGQPQPDIPDQPGKPVPPQEPGEPTVPDQPPPAPVAQCRPREVFERGASPAERIAGEWH</sequence>
<protein>
    <submittedName>
        <fullName evidence="2">Uncharacterized protein</fullName>
    </submittedName>
</protein>
<proteinExistence type="predicted"/>
<evidence type="ECO:0000256" key="1">
    <source>
        <dbReference type="SAM" id="MobiDB-lite"/>
    </source>
</evidence>
<gene>
    <name evidence="2" type="ORF">NCTC10899_03950</name>
</gene>
<dbReference type="Proteomes" id="UP000254260">
    <property type="component" value="Unassembled WGS sequence"/>
</dbReference>
<dbReference type="AlphaFoldDB" id="A0A379IXW6"/>
<evidence type="ECO:0000313" key="3">
    <source>
        <dbReference type="Proteomes" id="UP000254260"/>
    </source>
</evidence>
<dbReference type="EMBL" id="UGUU01000001">
    <property type="protein sequence ID" value="SUD41090.1"/>
    <property type="molecule type" value="Genomic_DNA"/>
</dbReference>
<organism evidence="2 3">
    <name type="scientific">Ectopseudomonas mendocina</name>
    <name type="common">Pseudomonas mendocina</name>
    <dbReference type="NCBI Taxonomy" id="300"/>
    <lineage>
        <taxon>Bacteria</taxon>
        <taxon>Pseudomonadati</taxon>
        <taxon>Pseudomonadota</taxon>
        <taxon>Gammaproteobacteria</taxon>
        <taxon>Pseudomonadales</taxon>
        <taxon>Pseudomonadaceae</taxon>
        <taxon>Ectopseudomonas</taxon>
    </lineage>
</organism>